<dbReference type="GO" id="GO:0005085">
    <property type="term" value="F:guanyl-nucleotide exchange factor activity"/>
    <property type="evidence" value="ECO:0007669"/>
    <property type="project" value="UniProtKB-KW"/>
</dbReference>
<dbReference type="GO" id="GO:0000166">
    <property type="term" value="F:nucleotide binding"/>
    <property type="evidence" value="ECO:0007669"/>
    <property type="project" value="UniProtKB-KW"/>
</dbReference>
<dbReference type="Pfam" id="PF26217">
    <property type="entry name" value="GDPGP1_N"/>
    <property type="match status" value="1"/>
</dbReference>
<feature type="region of interest" description="Disordered" evidence="1">
    <location>
        <begin position="1"/>
        <end position="20"/>
    </location>
</feature>
<evidence type="ECO:0000313" key="3">
    <source>
        <dbReference type="EMBL" id="CAD1829872.1"/>
    </source>
</evidence>
<reference evidence="3" key="1">
    <citation type="submission" date="2020-07" db="EMBL/GenBank/DDBJ databases">
        <authorList>
            <person name="Lin J."/>
        </authorList>
    </citation>
    <scope>NUCLEOTIDE SEQUENCE</scope>
</reference>
<gene>
    <name evidence="3" type="ORF">CB5_LOCUS13083</name>
</gene>
<proteinExistence type="predicted"/>
<dbReference type="GO" id="GO:0005737">
    <property type="term" value="C:cytoplasm"/>
    <property type="evidence" value="ECO:0007669"/>
    <property type="project" value="UniProtKB-SubCell"/>
</dbReference>
<dbReference type="GO" id="GO:0080048">
    <property type="term" value="F:GDP-D-glucose phosphorylase activity"/>
    <property type="evidence" value="ECO:0007669"/>
    <property type="project" value="InterPro"/>
</dbReference>
<feature type="domain" description="GDPGP1-like N-terminal" evidence="2">
    <location>
        <begin position="87"/>
        <end position="226"/>
    </location>
</feature>
<dbReference type="PANTHER" id="PTHR20884">
    <property type="entry name" value="GDP-D-GLUCOSE PHOSPHORYLASE 1"/>
    <property type="match status" value="1"/>
</dbReference>
<dbReference type="GO" id="GO:0006006">
    <property type="term" value="P:glucose metabolic process"/>
    <property type="evidence" value="ECO:0007669"/>
    <property type="project" value="TreeGrafter"/>
</dbReference>
<protein>
    <recommendedName>
        <fullName evidence="2">GDPGP1-like N-terminal domain-containing protein</fullName>
    </recommendedName>
</protein>
<feature type="compositionally biased region" description="Polar residues" evidence="1">
    <location>
        <begin position="11"/>
        <end position="20"/>
    </location>
</feature>
<name>A0A6V7PG77_ANACO</name>
<organism evidence="3">
    <name type="scientific">Ananas comosus var. bracteatus</name>
    <name type="common">red pineapple</name>
    <dbReference type="NCBI Taxonomy" id="296719"/>
    <lineage>
        <taxon>Eukaryota</taxon>
        <taxon>Viridiplantae</taxon>
        <taxon>Streptophyta</taxon>
        <taxon>Embryophyta</taxon>
        <taxon>Tracheophyta</taxon>
        <taxon>Spermatophyta</taxon>
        <taxon>Magnoliopsida</taxon>
        <taxon>Liliopsida</taxon>
        <taxon>Poales</taxon>
        <taxon>Bromeliaceae</taxon>
        <taxon>Bromelioideae</taxon>
        <taxon>Ananas</taxon>
    </lineage>
</organism>
<evidence type="ECO:0000256" key="1">
    <source>
        <dbReference type="SAM" id="MobiDB-lite"/>
    </source>
</evidence>
<evidence type="ECO:0000259" key="2">
    <source>
        <dbReference type="Pfam" id="PF26217"/>
    </source>
</evidence>
<accession>A0A6V7PG77</accession>
<sequence>MARPSRRRSDSCSLSGRNVGPSSWSHLLPVTPIPVSDASFRSPLDAAPTPVSRHLYSLGVIPKDNDACRGSFTAEDGRSLLDTFLLSQVISGRKKFIVQLNNRWNAQFLKKFENNFLEPLGFIKSNYMKNCKDEILFCVCQGEKESSEQLPLTVLPKDGVLIITNGNPVEYGHVYLVPYVSHQLPLFWNRKILGLVTQIAVEVNNSSFRVFLDNASTTSGHMHFQIFRKLRSLSYGLNRGDMPTCLHIILDVGYE</sequence>
<dbReference type="InterPro" id="IPR026506">
    <property type="entry name" value="GDPGP"/>
</dbReference>
<dbReference type="EMBL" id="LR862130">
    <property type="protein sequence ID" value="CAD1829872.1"/>
    <property type="molecule type" value="Genomic_DNA"/>
</dbReference>
<dbReference type="GO" id="GO:0016787">
    <property type="term" value="F:hydrolase activity"/>
    <property type="evidence" value="ECO:0007669"/>
    <property type="project" value="UniProtKB-KW"/>
</dbReference>
<dbReference type="PANTHER" id="PTHR20884:SF9">
    <property type="entry name" value="OS12G0612100 PROTEIN"/>
    <property type="match status" value="1"/>
</dbReference>
<dbReference type="AlphaFoldDB" id="A0A6V7PG77"/>
<dbReference type="InterPro" id="IPR058866">
    <property type="entry name" value="GDPGP1_N"/>
</dbReference>